<comment type="caution">
    <text evidence="2">The sequence shown here is derived from an EMBL/GenBank/DDBJ whole genome shotgun (WGS) entry which is preliminary data.</text>
</comment>
<evidence type="ECO:0000313" key="2">
    <source>
        <dbReference type="EMBL" id="KAF8564841.1"/>
    </source>
</evidence>
<dbReference type="PANTHER" id="PTHR19964:SF84">
    <property type="entry name" value="LIGAND OF NUMB PROTEIN X 2-LIKE ISOFORM X1"/>
    <property type="match status" value="1"/>
</dbReference>
<name>A0A8T0DDK0_9TREM</name>
<reference evidence="2 3" key="1">
    <citation type="submission" date="2019-07" db="EMBL/GenBank/DDBJ databases">
        <title>Annotation for the trematode Paragonimus westermani.</title>
        <authorList>
            <person name="Choi Y.-J."/>
        </authorList>
    </citation>
    <scope>NUCLEOTIDE SEQUENCE [LARGE SCALE GENOMIC DNA]</scope>
    <source>
        <strain evidence="2">180907_Pwestermani</strain>
    </source>
</reference>
<evidence type="ECO:0000313" key="3">
    <source>
        <dbReference type="Proteomes" id="UP000699462"/>
    </source>
</evidence>
<dbReference type="PANTHER" id="PTHR19964">
    <property type="entry name" value="MULTIPLE PDZ DOMAIN PROTEIN"/>
    <property type="match status" value="1"/>
</dbReference>
<dbReference type="Proteomes" id="UP000699462">
    <property type="component" value="Unassembled WGS sequence"/>
</dbReference>
<feature type="domain" description="PDZ" evidence="1">
    <location>
        <begin position="152"/>
        <end position="219"/>
    </location>
</feature>
<gene>
    <name evidence="2" type="ORF">P879_08935</name>
</gene>
<dbReference type="SUPFAM" id="SSF50156">
    <property type="entry name" value="PDZ domain-like"/>
    <property type="match status" value="2"/>
</dbReference>
<proteinExistence type="predicted"/>
<feature type="domain" description="PDZ" evidence="1">
    <location>
        <begin position="48"/>
        <end position="133"/>
    </location>
</feature>
<evidence type="ECO:0000259" key="1">
    <source>
        <dbReference type="PROSITE" id="PS50106"/>
    </source>
</evidence>
<keyword evidence="3" id="KW-1185">Reference proteome</keyword>
<protein>
    <recommendedName>
        <fullName evidence="1">PDZ domain-containing protein</fullName>
    </recommendedName>
</protein>
<dbReference type="InterPro" id="IPR051342">
    <property type="entry name" value="PDZ_scaffold"/>
</dbReference>
<dbReference type="Pfam" id="PF00595">
    <property type="entry name" value="PDZ"/>
    <property type="match status" value="2"/>
</dbReference>
<dbReference type="EMBL" id="JTDF01007779">
    <property type="protein sequence ID" value="KAF8564841.1"/>
    <property type="molecule type" value="Genomic_DNA"/>
</dbReference>
<dbReference type="SMART" id="SM00228">
    <property type="entry name" value="PDZ"/>
    <property type="match status" value="2"/>
</dbReference>
<dbReference type="AlphaFoldDB" id="A0A8T0DDK0"/>
<dbReference type="InterPro" id="IPR036034">
    <property type="entry name" value="PDZ_sf"/>
</dbReference>
<dbReference type="PROSITE" id="PS50106">
    <property type="entry name" value="PDZ"/>
    <property type="match status" value="2"/>
</dbReference>
<dbReference type="Gene3D" id="2.30.42.10">
    <property type="match status" value="2"/>
</dbReference>
<dbReference type="InterPro" id="IPR001478">
    <property type="entry name" value="PDZ"/>
</dbReference>
<sequence length="243" mass="27043">MAVTHTSTFLHNLIPSSLDRTKVDFKNQLPEIDETYDSPTIIEGTPVSIVVRRLPHSTDLGFTFVGGIDTPLSCILVQEIYLDGAVAIDGRLRPGDQILEVNGNLLTASTHLEARHQLSAWSPTVQLTVFRESMRGDMRQHTISDLQEEVFYVKLCKRQSKVLGIKLVGKKHLPGLYVLDLVPGCEAQLDGRLQKDDQILEINGIDLSDGTQEQAAHIINVSFSLIWFVMVLCIHELCLSLTT</sequence>
<dbReference type="OrthoDB" id="438726at2759"/>
<organism evidence="2 3">
    <name type="scientific">Paragonimus westermani</name>
    <dbReference type="NCBI Taxonomy" id="34504"/>
    <lineage>
        <taxon>Eukaryota</taxon>
        <taxon>Metazoa</taxon>
        <taxon>Spiralia</taxon>
        <taxon>Lophotrochozoa</taxon>
        <taxon>Platyhelminthes</taxon>
        <taxon>Trematoda</taxon>
        <taxon>Digenea</taxon>
        <taxon>Plagiorchiida</taxon>
        <taxon>Troglotremata</taxon>
        <taxon>Troglotrematidae</taxon>
        <taxon>Paragonimus</taxon>
    </lineage>
</organism>
<accession>A0A8T0DDK0</accession>